<sequence length="455" mass="49765">MSSHNSDAGPSSQGARQGGASAAAAPLGAHEGLQGASQPAIHAAPHVSSQAATQQPIPSHWPPSPWNPPGGLPPRSSFGFFPPPPWNGPVVPAVLPSQQPAQDLPQEPLLDALDGPVMKFEEINLINADVLDAIDAAGSTPVPHTFLKVSVQIDGRWMPVTYPNLSVCGRPRLTGNLDGRTPIAMVSANWDATPDERAQSSTPQRFMIFTMQTEQPRDSQEESTVPPPLSSPIMVQRVWVDLSLPAEEQKWIEKDKPCAQIIMEILRRVDAPPIDGFDRRGMTVIPLQVVFDIMGDGGEDHFVYNHRIRRAVLADDSMLLESGYELGCPNVVMKWLGGAVDGERILPPTSLLRNRLPHAIGKQLARIKVQQAPMFATQEEKDLAAETACGEPEVVISLWKGEKTFPMWVWTAICGDYECNQLGYFKPDFKVNFNWNPDTTGIWGTNTTHQTPLPF</sequence>
<comment type="caution">
    <text evidence="2">The sequence shown here is derived from an EMBL/GenBank/DDBJ whole genome shotgun (WGS) entry which is preliminary data.</text>
</comment>
<evidence type="ECO:0000313" key="2">
    <source>
        <dbReference type="EMBL" id="CAI6341537.1"/>
    </source>
</evidence>
<accession>A0A9W4UVM7</accession>
<name>A0A9W4UVM7_9PLEO</name>
<feature type="compositionally biased region" description="Pro residues" evidence="1">
    <location>
        <begin position="59"/>
        <end position="72"/>
    </location>
</feature>
<protein>
    <submittedName>
        <fullName evidence="2">Uncharacterized protein</fullName>
    </submittedName>
</protein>
<feature type="compositionally biased region" description="Low complexity" evidence="1">
    <location>
        <begin position="8"/>
        <end position="29"/>
    </location>
</feature>
<dbReference type="OrthoDB" id="10567967at2759"/>
<feature type="region of interest" description="Disordered" evidence="1">
    <location>
        <begin position="1"/>
        <end position="83"/>
    </location>
</feature>
<dbReference type="EMBL" id="CAOQHR010000012">
    <property type="protein sequence ID" value="CAI6341537.1"/>
    <property type="molecule type" value="Genomic_DNA"/>
</dbReference>
<evidence type="ECO:0000256" key="1">
    <source>
        <dbReference type="SAM" id="MobiDB-lite"/>
    </source>
</evidence>
<evidence type="ECO:0000313" key="3">
    <source>
        <dbReference type="Proteomes" id="UP001152607"/>
    </source>
</evidence>
<proteinExistence type="predicted"/>
<dbReference type="Proteomes" id="UP001152607">
    <property type="component" value="Unassembled WGS sequence"/>
</dbReference>
<dbReference type="AlphaFoldDB" id="A0A9W4UVM7"/>
<gene>
    <name evidence="2" type="ORF">PDIGIT_LOCUS14735</name>
</gene>
<reference evidence="2" key="1">
    <citation type="submission" date="2023-01" db="EMBL/GenBank/DDBJ databases">
        <authorList>
            <person name="Van Ghelder C."/>
            <person name="Rancurel C."/>
        </authorList>
    </citation>
    <scope>NUCLEOTIDE SEQUENCE</scope>
    <source>
        <strain evidence="2">CNCM I-4278</strain>
    </source>
</reference>
<keyword evidence="3" id="KW-1185">Reference proteome</keyword>
<organism evidence="2 3">
    <name type="scientific">Periconia digitata</name>
    <dbReference type="NCBI Taxonomy" id="1303443"/>
    <lineage>
        <taxon>Eukaryota</taxon>
        <taxon>Fungi</taxon>
        <taxon>Dikarya</taxon>
        <taxon>Ascomycota</taxon>
        <taxon>Pezizomycotina</taxon>
        <taxon>Dothideomycetes</taxon>
        <taxon>Pleosporomycetidae</taxon>
        <taxon>Pleosporales</taxon>
        <taxon>Massarineae</taxon>
        <taxon>Periconiaceae</taxon>
        <taxon>Periconia</taxon>
    </lineage>
</organism>